<evidence type="ECO:0000256" key="3">
    <source>
        <dbReference type="ARBA" id="ARBA00022692"/>
    </source>
</evidence>
<dbReference type="Pfam" id="PF13440">
    <property type="entry name" value="Polysacc_synt_3"/>
    <property type="match status" value="1"/>
</dbReference>
<dbReference type="PATRIC" id="fig|217031.6.peg.4615"/>
<evidence type="ECO:0000256" key="1">
    <source>
        <dbReference type="ARBA" id="ARBA00004651"/>
    </source>
</evidence>
<evidence type="ECO:0008006" key="9">
    <source>
        <dbReference type="Google" id="ProtNLM"/>
    </source>
</evidence>
<keyword evidence="4 6" id="KW-1133">Transmembrane helix</keyword>
<feature type="transmembrane region" description="Helical" evidence="6">
    <location>
        <begin position="296"/>
        <end position="317"/>
    </location>
</feature>
<dbReference type="Proteomes" id="UP000077881">
    <property type="component" value="Unassembled WGS sequence"/>
</dbReference>
<feature type="transmembrane region" description="Helical" evidence="6">
    <location>
        <begin position="83"/>
        <end position="105"/>
    </location>
</feature>
<gene>
    <name evidence="7" type="ORF">ABB05_21240</name>
</gene>
<keyword evidence="3 6" id="KW-0812">Transmembrane</keyword>
<feature type="transmembrane region" description="Helical" evidence="6">
    <location>
        <begin position="367"/>
        <end position="385"/>
    </location>
</feature>
<dbReference type="RefSeq" id="WP_064468878.1">
    <property type="nucleotide sequence ID" value="NZ_LDJR01000060.1"/>
</dbReference>
<dbReference type="PANTHER" id="PTHR30250">
    <property type="entry name" value="PST FAMILY PREDICTED COLANIC ACID TRANSPORTER"/>
    <property type="match status" value="1"/>
</dbReference>
<dbReference type="PANTHER" id="PTHR30250:SF11">
    <property type="entry name" value="O-ANTIGEN TRANSPORTER-RELATED"/>
    <property type="match status" value="1"/>
</dbReference>
<organism evidence="7 8">
    <name type="scientific">Lederbergia galactosidilytica</name>
    <dbReference type="NCBI Taxonomy" id="217031"/>
    <lineage>
        <taxon>Bacteria</taxon>
        <taxon>Bacillati</taxon>
        <taxon>Bacillota</taxon>
        <taxon>Bacilli</taxon>
        <taxon>Bacillales</taxon>
        <taxon>Bacillaceae</taxon>
        <taxon>Lederbergia</taxon>
    </lineage>
</organism>
<accession>A0A177ZJ49</accession>
<feature type="transmembrane region" description="Helical" evidence="6">
    <location>
        <begin position="46"/>
        <end position="63"/>
    </location>
</feature>
<dbReference type="STRING" id="217031.ABB05_21240"/>
<comment type="caution">
    <text evidence="7">The sequence shown here is derived from an EMBL/GenBank/DDBJ whole genome shotgun (WGS) entry which is preliminary data.</text>
</comment>
<protein>
    <recommendedName>
        <fullName evidence="9">Polysaccharide biosynthesis protein</fullName>
    </recommendedName>
</protein>
<feature type="transmembrane region" description="Helical" evidence="6">
    <location>
        <begin position="12"/>
        <end position="34"/>
    </location>
</feature>
<dbReference type="EMBL" id="LDJR01000060">
    <property type="protein sequence ID" value="OAK67633.1"/>
    <property type="molecule type" value="Genomic_DNA"/>
</dbReference>
<evidence type="ECO:0000256" key="4">
    <source>
        <dbReference type="ARBA" id="ARBA00022989"/>
    </source>
</evidence>
<evidence type="ECO:0000256" key="6">
    <source>
        <dbReference type="SAM" id="Phobius"/>
    </source>
</evidence>
<proteinExistence type="predicted"/>
<feature type="transmembrane region" description="Helical" evidence="6">
    <location>
        <begin position="117"/>
        <end position="137"/>
    </location>
</feature>
<name>A0A177ZJ49_9BACI</name>
<sequence length="429" mass="49200">MLFYSRLRNSSYIKNIINLLSGTLAAQFILVAFSPVLTRLYDPSEIGFYSSIIAITAFFTPLINARYEFLIVPAKDEHKAKEFAYLSFILCSVLTILLTILSLIFKINNVSFVKDLSIFYLFFIALIVYINGLTNIFNQYNNRLKQYKALSKVTLYRTLAQVASQLVFGLLKLGSMGLMLSIFLGTIVGLKKQVSISVGKFKNLFVTNKKNLYSLFKGNINQLRISLPAALINTATNNLLVPIVTFNYGLVISGFYYMATRIMAMPVQIFGSTLSKLHFEQACREYDKYGHCRKSFYKSIFMSSILMAGISIVVYIFSEPFFEFFFGSQWINSAYIVKVLIPYYFIRAVALSVIMTPYVFKFQFLDFINQILILANLLVSLVISQALNFDYLNFFKVYNWCGFIAYLLVILICWYISLGRLKRGRGDRF</sequence>
<feature type="transmembrane region" description="Helical" evidence="6">
    <location>
        <begin position="239"/>
        <end position="259"/>
    </location>
</feature>
<evidence type="ECO:0000313" key="8">
    <source>
        <dbReference type="Proteomes" id="UP000077881"/>
    </source>
</evidence>
<evidence type="ECO:0000256" key="2">
    <source>
        <dbReference type="ARBA" id="ARBA00022475"/>
    </source>
</evidence>
<evidence type="ECO:0000313" key="7">
    <source>
        <dbReference type="EMBL" id="OAK67633.1"/>
    </source>
</evidence>
<keyword evidence="5 6" id="KW-0472">Membrane</keyword>
<reference evidence="7 8" key="1">
    <citation type="submission" date="2015-05" db="EMBL/GenBank/DDBJ databases">
        <title>Comparison of genome.</title>
        <authorList>
            <person name="Zheng Z."/>
            <person name="Sun M."/>
        </authorList>
    </citation>
    <scope>NUCLEOTIDE SEQUENCE [LARGE SCALE GENOMIC DNA]</scope>
    <source>
        <strain evidence="7 8">G25-74</strain>
    </source>
</reference>
<evidence type="ECO:0000256" key="5">
    <source>
        <dbReference type="ARBA" id="ARBA00023136"/>
    </source>
</evidence>
<dbReference type="GO" id="GO:0005886">
    <property type="term" value="C:plasma membrane"/>
    <property type="evidence" value="ECO:0007669"/>
    <property type="project" value="UniProtKB-SubCell"/>
</dbReference>
<keyword evidence="2" id="KW-1003">Cell membrane</keyword>
<dbReference type="InterPro" id="IPR050833">
    <property type="entry name" value="Poly_Biosynth_Transport"/>
</dbReference>
<feature type="transmembrane region" description="Helical" evidence="6">
    <location>
        <begin position="341"/>
        <end position="360"/>
    </location>
</feature>
<dbReference type="AlphaFoldDB" id="A0A177ZJ49"/>
<feature type="transmembrane region" description="Helical" evidence="6">
    <location>
        <begin position="397"/>
        <end position="418"/>
    </location>
</feature>
<comment type="subcellular location">
    <subcellularLocation>
        <location evidence="1">Cell membrane</location>
        <topology evidence="1">Multi-pass membrane protein</topology>
    </subcellularLocation>
</comment>
<feature type="transmembrane region" description="Helical" evidence="6">
    <location>
        <begin position="158"/>
        <end position="184"/>
    </location>
</feature>
<keyword evidence="8" id="KW-1185">Reference proteome</keyword>